<dbReference type="GO" id="GO:0003700">
    <property type="term" value="F:DNA-binding transcription factor activity"/>
    <property type="evidence" value="ECO:0007669"/>
    <property type="project" value="InterPro"/>
</dbReference>
<feature type="region of interest" description="Disordered" evidence="1">
    <location>
        <begin position="127"/>
        <end position="163"/>
    </location>
</feature>
<dbReference type="InterPro" id="IPR036390">
    <property type="entry name" value="WH_DNA-bd_sf"/>
</dbReference>
<proteinExistence type="predicted"/>
<keyword evidence="3" id="KW-1185">Reference proteome</keyword>
<dbReference type="RefSeq" id="WP_172406263.1">
    <property type="nucleotide sequence ID" value="NZ_NFZT01000001.1"/>
</dbReference>
<evidence type="ECO:0000313" key="3">
    <source>
        <dbReference type="Proteomes" id="UP000198462"/>
    </source>
</evidence>
<dbReference type="AlphaFoldDB" id="A0A219B7A2"/>
<name>A0A219B7A2_9SPHN</name>
<feature type="compositionally biased region" description="Low complexity" evidence="1">
    <location>
        <begin position="152"/>
        <end position="161"/>
    </location>
</feature>
<dbReference type="SUPFAM" id="SSF46785">
    <property type="entry name" value="Winged helix' DNA-binding domain"/>
    <property type="match status" value="1"/>
</dbReference>
<evidence type="ECO:0000256" key="1">
    <source>
        <dbReference type="SAM" id="MobiDB-lite"/>
    </source>
</evidence>
<feature type="compositionally biased region" description="Basic and acidic residues" evidence="1">
    <location>
        <begin position="127"/>
        <end position="151"/>
    </location>
</feature>
<accession>A0A219B7A2</accession>
<reference evidence="3" key="1">
    <citation type="submission" date="2017-05" db="EMBL/GenBank/DDBJ databases">
        <authorList>
            <person name="Lin X."/>
        </authorList>
    </citation>
    <scope>NUCLEOTIDE SEQUENCE [LARGE SCALE GENOMIC DNA]</scope>
    <source>
        <strain evidence="3">JLT2012</strain>
    </source>
</reference>
<organism evidence="2 3">
    <name type="scientific">Pacificimonas flava</name>
    <dbReference type="NCBI Taxonomy" id="1234595"/>
    <lineage>
        <taxon>Bacteria</taxon>
        <taxon>Pseudomonadati</taxon>
        <taxon>Pseudomonadota</taxon>
        <taxon>Alphaproteobacteria</taxon>
        <taxon>Sphingomonadales</taxon>
        <taxon>Sphingosinicellaceae</taxon>
        <taxon>Pacificimonas</taxon>
    </lineage>
</organism>
<gene>
    <name evidence="2" type="ORF">B5C34_12940</name>
</gene>
<comment type="caution">
    <text evidence="2">The sequence shown here is derived from an EMBL/GenBank/DDBJ whole genome shotgun (WGS) entry which is preliminary data.</text>
</comment>
<sequence>MADYGEAPGAVAYAVSEPNAAALAYQLQQAGYRGRDLSAITEPEAAARGASASDLLILDTDAAHFGPWLDRLRSASNGERTDILFISDPSRLDDLGTLMDIEGAAFLLWPIEQGEFVSVLEGHRSDGRQLDDRQLGRPSGHDCTERHEVAAGRRPGPAEGGNRLRTDGSAYGTHELQDLRSQVARIVHILDRLVDRPGKEAAPDVDPRSAAQSAALIREIIRKRRLRSDFFPADLFADPAWDILLDLAASRHEGRSVSVSSLFIAAAVPTTTALRWIKALTDAGLLERCPDPQDGRRSFITLSDRTATLMERYLDVTV</sequence>
<protein>
    <submittedName>
        <fullName evidence="2">Uncharacterized protein</fullName>
    </submittedName>
</protein>
<evidence type="ECO:0000313" key="2">
    <source>
        <dbReference type="EMBL" id="OWV34272.1"/>
    </source>
</evidence>
<dbReference type="Gene3D" id="1.10.10.10">
    <property type="entry name" value="Winged helix-like DNA-binding domain superfamily/Winged helix DNA-binding domain"/>
    <property type="match status" value="1"/>
</dbReference>
<dbReference type="Proteomes" id="UP000198462">
    <property type="component" value="Unassembled WGS sequence"/>
</dbReference>
<dbReference type="EMBL" id="NFZT01000001">
    <property type="protein sequence ID" value="OWV34272.1"/>
    <property type="molecule type" value="Genomic_DNA"/>
</dbReference>
<dbReference type="InterPro" id="IPR036388">
    <property type="entry name" value="WH-like_DNA-bd_sf"/>
</dbReference>